<comment type="subcellular location">
    <subcellularLocation>
        <location evidence="1">Membrane</location>
        <topology evidence="1">Multi-pass membrane protein</topology>
    </subcellularLocation>
</comment>
<keyword evidence="6 8" id="KW-1133">Transmembrane helix</keyword>
<dbReference type="Gene3D" id="1.20.1740.10">
    <property type="entry name" value="Amino acid/polyamine transporter I"/>
    <property type="match status" value="1"/>
</dbReference>
<dbReference type="Proteomes" id="UP001138793">
    <property type="component" value="Unassembled WGS sequence"/>
</dbReference>
<sequence length="368" mass="40859">MKSFKYADEKISEKEILIAVPSMVIGVGILSMPKDLASVTIAADGWVPLLIGGLIVVLITWMVAKFASGFANQTFLTYASSITTKPVAIVLTFLFAVLFLLITAFQVRQIADISKQYLFDRTPLEVISLAFLLVVLYAVSGSRAGLFRLNVMFLPIILFIALSVFVFNLGWFDLGNLLPVFKTGFNDYVKGLNTIVTSYLGFSILWFYIALVDKPEKAPKMAALGMCIPVVLYIMLFILCIGVFGREVTANLLYPTVELAKVVDIPGGFLERFESIFFVIWIMAIFNTASMALDVAVLAINSIFKNMKKVKILFILAPVVYIISMFPQEIVEVNSFGAVMSKSMLFYSVFVLVLLFVIAKVRGVKRDE</sequence>
<evidence type="ECO:0000256" key="1">
    <source>
        <dbReference type="ARBA" id="ARBA00004141"/>
    </source>
</evidence>
<keyword evidence="3" id="KW-0813">Transport</keyword>
<feature type="transmembrane region" description="Helical" evidence="8">
    <location>
        <begin position="343"/>
        <end position="361"/>
    </location>
</feature>
<feature type="transmembrane region" description="Helical" evidence="8">
    <location>
        <begin position="16"/>
        <end position="33"/>
    </location>
</feature>
<dbReference type="PANTHER" id="PTHR34975">
    <property type="entry name" value="SPORE GERMINATION PROTEIN A2"/>
    <property type="match status" value="1"/>
</dbReference>
<dbReference type="Pfam" id="PF03845">
    <property type="entry name" value="Spore_permease"/>
    <property type="match status" value="1"/>
</dbReference>
<reference evidence="9" key="1">
    <citation type="submission" date="2021-03" db="EMBL/GenBank/DDBJ databases">
        <title>Genomic Encyclopedia of Type Strains, Phase IV (KMG-IV): sequencing the most valuable type-strain genomes for metagenomic binning, comparative biology and taxonomic classification.</title>
        <authorList>
            <person name="Goeker M."/>
        </authorList>
    </citation>
    <scope>NUCLEOTIDE SEQUENCE</scope>
    <source>
        <strain evidence="9">DSM 107338</strain>
    </source>
</reference>
<feature type="transmembrane region" description="Helical" evidence="8">
    <location>
        <begin position="192"/>
        <end position="211"/>
    </location>
</feature>
<proteinExistence type="inferred from homology"/>
<dbReference type="RefSeq" id="WP_095312416.1">
    <property type="nucleotide sequence ID" value="NZ_JAGGMB010000022.1"/>
</dbReference>
<feature type="transmembrane region" description="Helical" evidence="8">
    <location>
        <begin position="87"/>
        <end position="107"/>
    </location>
</feature>
<feature type="transmembrane region" description="Helical" evidence="8">
    <location>
        <begin position="312"/>
        <end position="331"/>
    </location>
</feature>
<accession>A0A9X0Z2Y7</accession>
<keyword evidence="4" id="KW-0309">Germination</keyword>
<dbReference type="EMBL" id="JAGGMB010000022">
    <property type="protein sequence ID" value="MBP2079891.1"/>
    <property type="molecule type" value="Genomic_DNA"/>
</dbReference>
<keyword evidence="7 8" id="KW-0472">Membrane</keyword>
<dbReference type="InterPro" id="IPR004761">
    <property type="entry name" value="Spore_GerAB"/>
</dbReference>
<evidence type="ECO:0000313" key="10">
    <source>
        <dbReference type="Proteomes" id="UP001138793"/>
    </source>
</evidence>
<dbReference type="AlphaFoldDB" id="A0A9X0Z2Y7"/>
<evidence type="ECO:0000256" key="8">
    <source>
        <dbReference type="SAM" id="Phobius"/>
    </source>
</evidence>
<keyword evidence="5 8" id="KW-0812">Transmembrane</keyword>
<feature type="transmembrane region" description="Helical" evidence="8">
    <location>
        <begin position="122"/>
        <end position="139"/>
    </location>
</feature>
<organism evidence="9 10">
    <name type="scientific">Oceanobacillus polygoni</name>
    <dbReference type="NCBI Taxonomy" id="1235259"/>
    <lineage>
        <taxon>Bacteria</taxon>
        <taxon>Bacillati</taxon>
        <taxon>Bacillota</taxon>
        <taxon>Bacilli</taxon>
        <taxon>Bacillales</taxon>
        <taxon>Bacillaceae</taxon>
        <taxon>Oceanobacillus</taxon>
    </lineage>
</organism>
<dbReference type="GO" id="GO:0009847">
    <property type="term" value="P:spore germination"/>
    <property type="evidence" value="ECO:0007669"/>
    <property type="project" value="InterPro"/>
</dbReference>
<keyword evidence="10" id="KW-1185">Reference proteome</keyword>
<dbReference type="OrthoDB" id="2716906at2"/>
<comment type="similarity">
    <text evidence="2">Belongs to the amino acid-polyamine-organocation (APC) superfamily. Spore germination protein (SGP) (TC 2.A.3.9) family.</text>
</comment>
<evidence type="ECO:0000256" key="3">
    <source>
        <dbReference type="ARBA" id="ARBA00022448"/>
    </source>
</evidence>
<evidence type="ECO:0000256" key="2">
    <source>
        <dbReference type="ARBA" id="ARBA00007998"/>
    </source>
</evidence>
<dbReference type="NCBIfam" id="TIGR00912">
    <property type="entry name" value="2A0309"/>
    <property type="match status" value="1"/>
</dbReference>
<feature type="transmembrane region" description="Helical" evidence="8">
    <location>
        <begin position="151"/>
        <end position="172"/>
    </location>
</feature>
<evidence type="ECO:0000313" key="9">
    <source>
        <dbReference type="EMBL" id="MBP2079891.1"/>
    </source>
</evidence>
<feature type="transmembrane region" description="Helical" evidence="8">
    <location>
        <begin position="276"/>
        <end position="300"/>
    </location>
</feature>
<evidence type="ECO:0000256" key="5">
    <source>
        <dbReference type="ARBA" id="ARBA00022692"/>
    </source>
</evidence>
<evidence type="ECO:0000256" key="4">
    <source>
        <dbReference type="ARBA" id="ARBA00022544"/>
    </source>
</evidence>
<comment type="caution">
    <text evidence="9">The sequence shown here is derived from an EMBL/GenBank/DDBJ whole genome shotgun (WGS) entry which is preliminary data.</text>
</comment>
<evidence type="ECO:0000256" key="7">
    <source>
        <dbReference type="ARBA" id="ARBA00023136"/>
    </source>
</evidence>
<name>A0A9X0Z2Y7_9BACI</name>
<gene>
    <name evidence="9" type="ORF">J2Z64_004198</name>
</gene>
<feature type="transmembrane region" description="Helical" evidence="8">
    <location>
        <begin position="223"/>
        <end position="245"/>
    </location>
</feature>
<evidence type="ECO:0000256" key="6">
    <source>
        <dbReference type="ARBA" id="ARBA00022989"/>
    </source>
</evidence>
<feature type="transmembrane region" description="Helical" evidence="8">
    <location>
        <begin position="45"/>
        <end position="67"/>
    </location>
</feature>
<protein>
    <submittedName>
        <fullName evidence="9">Spore germination protein</fullName>
    </submittedName>
</protein>
<dbReference type="PANTHER" id="PTHR34975:SF2">
    <property type="entry name" value="SPORE GERMINATION PROTEIN A2"/>
    <property type="match status" value="1"/>
</dbReference>
<dbReference type="GO" id="GO:0016020">
    <property type="term" value="C:membrane"/>
    <property type="evidence" value="ECO:0007669"/>
    <property type="project" value="UniProtKB-SubCell"/>
</dbReference>